<dbReference type="Gene3D" id="3.10.400.10">
    <property type="entry name" value="Sulfate adenylyltransferase"/>
    <property type="match status" value="1"/>
</dbReference>
<sequence>MKTIEQYWKEFQAKNPCYLKEEQPHSYYYCDNKKDADECAELVVQGIKQATSTSVWWFKKFNEEFPVPGDLAVITNWEGLPKAIVKTTRVEIVKFKEITPEYAIIEGEGDKSLEYWKDVHWKYYSNEMKEHGEIPSEEMEIVCEYFETIG</sequence>
<dbReference type="PANTHER" id="PTHR39203:SF1">
    <property type="entry name" value="CYTOPLASMIC PROTEIN"/>
    <property type="match status" value="1"/>
</dbReference>
<dbReference type="KEGG" id="anp:FK178_14180"/>
<name>A0A5B8YQ56_9FLAO</name>
<keyword evidence="3" id="KW-1185">Reference proteome</keyword>
<reference evidence="2 3" key="1">
    <citation type="submission" date="2019-08" db="EMBL/GenBank/DDBJ databases">
        <title>Antarcticibacterium arcticum sp. nov., a bacterium isolated from marine sediment of the Canadian Beaufort Sea.</title>
        <authorList>
            <person name="Lee Y.M."/>
            <person name="Baek K."/>
            <person name="Lee D.-H."/>
            <person name="Shin S.C."/>
            <person name="Jin Y.K."/>
            <person name="Park Y."/>
        </authorList>
    </citation>
    <scope>NUCLEOTIDE SEQUENCE [LARGE SCALE GENOMIC DNA]</scope>
    <source>
        <strain evidence="2 3">PAMC 28998</strain>
    </source>
</reference>
<dbReference type="PANTHER" id="PTHR39203">
    <property type="entry name" value="CYTOPLASMIC PROTEIN-RELATED"/>
    <property type="match status" value="1"/>
</dbReference>
<feature type="domain" description="ASCH" evidence="1">
    <location>
        <begin position="27"/>
        <end position="150"/>
    </location>
</feature>
<evidence type="ECO:0000313" key="3">
    <source>
        <dbReference type="Proteomes" id="UP000321954"/>
    </source>
</evidence>
<evidence type="ECO:0000313" key="2">
    <source>
        <dbReference type="EMBL" id="QED38793.1"/>
    </source>
</evidence>
<protein>
    <submittedName>
        <fullName evidence="2">ASCH domain-containing protein</fullName>
    </submittedName>
</protein>
<dbReference type="CDD" id="cd06553">
    <property type="entry name" value="ASCH_Ef3133_like"/>
    <property type="match status" value="1"/>
</dbReference>
<dbReference type="PIRSF" id="PIRSF021320">
    <property type="entry name" value="DUF984"/>
    <property type="match status" value="1"/>
</dbReference>
<dbReference type="OrthoDB" id="9807542at2"/>
<dbReference type="RefSeq" id="WP_146836668.1">
    <property type="nucleotide sequence ID" value="NZ_CP042476.1"/>
</dbReference>
<gene>
    <name evidence="2" type="ORF">FK178_14180</name>
</gene>
<dbReference type="SUPFAM" id="SSF88697">
    <property type="entry name" value="PUA domain-like"/>
    <property type="match status" value="1"/>
</dbReference>
<dbReference type="Pfam" id="PF04266">
    <property type="entry name" value="ASCH"/>
    <property type="match status" value="1"/>
</dbReference>
<dbReference type="AlphaFoldDB" id="A0A5B8YQ56"/>
<organism evidence="2 3">
    <name type="scientific">Antarcticibacterium arcticum</name>
    <dbReference type="NCBI Taxonomy" id="2585771"/>
    <lineage>
        <taxon>Bacteria</taxon>
        <taxon>Pseudomonadati</taxon>
        <taxon>Bacteroidota</taxon>
        <taxon>Flavobacteriia</taxon>
        <taxon>Flavobacteriales</taxon>
        <taxon>Flavobacteriaceae</taxon>
        <taxon>Antarcticibacterium</taxon>
    </lineage>
</organism>
<dbReference type="InterPro" id="IPR007374">
    <property type="entry name" value="ASCH_domain"/>
</dbReference>
<dbReference type="InterPro" id="IPR009326">
    <property type="entry name" value="DUF984"/>
</dbReference>
<dbReference type="EMBL" id="CP042476">
    <property type="protein sequence ID" value="QED38793.1"/>
    <property type="molecule type" value="Genomic_DNA"/>
</dbReference>
<dbReference type="SMART" id="SM01022">
    <property type="entry name" value="ASCH"/>
    <property type="match status" value="1"/>
</dbReference>
<dbReference type="Proteomes" id="UP000321954">
    <property type="component" value="Chromosome"/>
</dbReference>
<evidence type="ECO:0000259" key="1">
    <source>
        <dbReference type="SMART" id="SM01022"/>
    </source>
</evidence>
<accession>A0A5B8YQ56</accession>
<dbReference type="InterPro" id="IPR015947">
    <property type="entry name" value="PUA-like_sf"/>
</dbReference>
<proteinExistence type="predicted"/>